<dbReference type="eggNOG" id="ENOG502SN9N">
    <property type="taxonomic scope" value="Eukaryota"/>
</dbReference>
<evidence type="ECO:0000256" key="5">
    <source>
        <dbReference type="ARBA" id="ARBA00023128"/>
    </source>
</evidence>
<evidence type="ECO:0000256" key="4">
    <source>
        <dbReference type="ARBA" id="ARBA00022824"/>
    </source>
</evidence>
<name>G4U0W1_SERID</name>
<keyword evidence="8" id="KW-1185">Reference proteome</keyword>
<dbReference type="InParanoid" id="G4U0W1"/>
<dbReference type="GO" id="GO:0005739">
    <property type="term" value="C:mitochondrion"/>
    <property type="evidence" value="ECO:0007669"/>
    <property type="project" value="UniProtKB-SubCell"/>
</dbReference>
<evidence type="ECO:0000313" key="7">
    <source>
        <dbReference type="EMBL" id="CCA77204.1"/>
    </source>
</evidence>
<dbReference type="PANTHER" id="PTHR48182:SF2">
    <property type="entry name" value="PROTEIN SERAC1"/>
    <property type="match status" value="1"/>
</dbReference>
<sequence>MATTPTLAVESVSRRRKYTNTRTSFSNLSLDNAVIIHDLGGIVLKQALGLCHSETVGSKNDFRDILVSTHAVLFFGTPHFGVKGVELLQTMNRLLSVYLKTTKVIVRNLKENSSALNNIQRLYTSASKEIEAVLFYEIVPYNSATIAGDRQAIEEGLDADHCEMVKFPNSGHANYATVLSYLKQHVEGATAGVAKKWCTEDAYRGSWTTGIASNQ</sequence>
<dbReference type="InterPro" id="IPR052374">
    <property type="entry name" value="SERAC1"/>
</dbReference>
<comment type="subcellular location">
    <subcellularLocation>
        <location evidence="2">Endoplasmic reticulum</location>
    </subcellularLocation>
    <subcellularLocation>
        <location evidence="3">Membrane</location>
    </subcellularLocation>
    <subcellularLocation>
        <location evidence="1">Mitochondrion</location>
    </subcellularLocation>
</comment>
<evidence type="ECO:0000256" key="6">
    <source>
        <dbReference type="ARBA" id="ARBA00023136"/>
    </source>
</evidence>
<evidence type="ECO:0000256" key="2">
    <source>
        <dbReference type="ARBA" id="ARBA00004240"/>
    </source>
</evidence>
<comment type="caution">
    <text evidence="7">The sequence shown here is derived from an EMBL/GenBank/DDBJ whole genome shotgun (WGS) entry which is preliminary data.</text>
</comment>
<dbReference type="HOGENOM" id="CLU_000288_182_2_1"/>
<proteinExistence type="predicted"/>
<dbReference type="GO" id="GO:0016020">
    <property type="term" value="C:membrane"/>
    <property type="evidence" value="ECO:0007669"/>
    <property type="project" value="UniProtKB-SubCell"/>
</dbReference>
<keyword evidence="6" id="KW-0472">Membrane</keyword>
<protein>
    <submittedName>
        <fullName evidence="7">Uncharacterized protein</fullName>
    </submittedName>
</protein>
<organism evidence="7 8">
    <name type="scientific">Serendipita indica (strain DSM 11827)</name>
    <name type="common">Root endophyte fungus</name>
    <name type="synonym">Piriformospora indica</name>
    <dbReference type="NCBI Taxonomy" id="1109443"/>
    <lineage>
        <taxon>Eukaryota</taxon>
        <taxon>Fungi</taxon>
        <taxon>Dikarya</taxon>
        <taxon>Basidiomycota</taxon>
        <taxon>Agaricomycotina</taxon>
        <taxon>Agaricomycetes</taxon>
        <taxon>Sebacinales</taxon>
        <taxon>Serendipitaceae</taxon>
        <taxon>Serendipita</taxon>
    </lineage>
</organism>
<dbReference type="AlphaFoldDB" id="G4U0W1"/>
<dbReference type="OrthoDB" id="3246270at2759"/>
<evidence type="ECO:0000313" key="8">
    <source>
        <dbReference type="Proteomes" id="UP000007148"/>
    </source>
</evidence>
<dbReference type="EMBL" id="CAFZ01001365">
    <property type="protein sequence ID" value="CCA77204.1"/>
    <property type="molecule type" value="Genomic_DNA"/>
</dbReference>
<dbReference type="GO" id="GO:0005783">
    <property type="term" value="C:endoplasmic reticulum"/>
    <property type="evidence" value="ECO:0007669"/>
    <property type="project" value="UniProtKB-SubCell"/>
</dbReference>
<gene>
    <name evidence="7" type="ORF">PIIN_11186</name>
</gene>
<keyword evidence="5" id="KW-0496">Mitochondrion</keyword>
<reference evidence="7 8" key="1">
    <citation type="journal article" date="2011" name="PLoS Pathog.">
        <title>Endophytic Life Strategies Decoded by Genome and Transcriptome Analyses of the Mutualistic Root Symbiont Piriformospora indica.</title>
        <authorList>
            <person name="Zuccaro A."/>
            <person name="Lahrmann U."/>
            <person name="Guldener U."/>
            <person name="Langen G."/>
            <person name="Pfiffi S."/>
            <person name="Biedenkopf D."/>
            <person name="Wong P."/>
            <person name="Samans B."/>
            <person name="Grimm C."/>
            <person name="Basiewicz M."/>
            <person name="Murat C."/>
            <person name="Martin F."/>
            <person name="Kogel K.H."/>
        </authorList>
    </citation>
    <scope>NUCLEOTIDE SEQUENCE [LARGE SCALE GENOMIC DNA]</scope>
    <source>
        <strain evidence="7 8">DSM 11827</strain>
    </source>
</reference>
<evidence type="ECO:0000256" key="1">
    <source>
        <dbReference type="ARBA" id="ARBA00004173"/>
    </source>
</evidence>
<dbReference type="Proteomes" id="UP000007148">
    <property type="component" value="Unassembled WGS sequence"/>
</dbReference>
<accession>G4U0W1</accession>
<dbReference type="STRING" id="1109443.G4U0W1"/>
<keyword evidence="4" id="KW-0256">Endoplasmic reticulum</keyword>
<evidence type="ECO:0000256" key="3">
    <source>
        <dbReference type="ARBA" id="ARBA00004370"/>
    </source>
</evidence>
<dbReference type="PANTHER" id="PTHR48182">
    <property type="entry name" value="PROTEIN SERAC1"/>
    <property type="match status" value="1"/>
</dbReference>